<keyword evidence="1" id="KW-0812">Transmembrane</keyword>
<evidence type="ECO:0000313" key="3">
    <source>
        <dbReference type="Proteomes" id="UP000579153"/>
    </source>
</evidence>
<name>A0A7W9LB82_9ACTN</name>
<evidence type="ECO:0000256" key="1">
    <source>
        <dbReference type="SAM" id="Phobius"/>
    </source>
</evidence>
<feature type="transmembrane region" description="Helical" evidence="1">
    <location>
        <begin position="97"/>
        <end position="122"/>
    </location>
</feature>
<keyword evidence="1" id="KW-1133">Transmembrane helix</keyword>
<proteinExistence type="predicted"/>
<keyword evidence="3" id="KW-1185">Reference proteome</keyword>
<accession>A0A7W9LB82</accession>
<feature type="transmembrane region" description="Helical" evidence="1">
    <location>
        <begin position="232"/>
        <end position="253"/>
    </location>
</feature>
<dbReference type="AlphaFoldDB" id="A0A7W9LB82"/>
<feature type="transmembrane region" description="Helical" evidence="1">
    <location>
        <begin position="177"/>
        <end position="197"/>
    </location>
</feature>
<reference evidence="2 3" key="1">
    <citation type="submission" date="2020-08" db="EMBL/GenBank/DDBJ databases">
        <title>Sequencing the genomes of 1000 actinobacteria strains.</title>
        <authorList>
            <person name="Klenk H.-P."/>
        </authorList>
    </citation>
    <scope>NUCLEOTIDE SEQUENCE [LARGE SCALE GENOMIC DNA]</scope>
    <source>
        <strain evidence="2 3">DSM 45507</strain>
    </source>
</reference>
<keyword evidence="1" id="KW-0472">Membrane</keyword>
<dbReference type="Proteomes" id="UP000579153">
    <property type="component" value="Unassembled WGS sequence"/>
</dbReference>
<dbReference type="EMBL" id="JACHMB010000001">
    <property type="protein sequence ID" value="MBB5777477.1"/>
    <property type="molecule type" value="Genomic_DNA"/>
</dbReference>
<feature type="transmembrane region" description="Helical" evidence="1">
    <location>
        <begin position="149"/>
        <end position="170"/>
    </location>
</feature>
<dbReference type="RefSeq" id="WP_185071032.1">
    <property type="nucleotide sequence ID" value="NZ_JACHMB010000001.1"/>
</dbReference>
<gene>
    <name evidence="2" type="ORF">HD596_004233</name>
</gene>
<sequence>MRREVHAEWTKLRTVAGPGWLLAGTVVLTVALSALVAAVVPCAAAGCGQDAARISLAGVQLGQAMVALLAVVAVCGEYSTGMIRTSLAAMPRRATALAAKAVVVGGLTLGAATLAVLGSVLAGRLLLPGSGFTAAHGYPPLSLADGPTLRAAVGSVLYLVLIALLSLGLATAVRDSAAAAGVVLGLLYVFPVVILMVSDSGVRRFLWTLSPTNAGLAVQTTVDLASLPVGPWAGLGVLAAWSAASLVGGGLLLRYRDA</sequence>
<organism evidence="2 3">
    <name type="scientific">Nonomuraea jabiensis</name>
    <dbReference type="NCBI Taxonomy" id="882448"/>
    <lineage>
        <taxon>Bacteria</taxon>
        <taxon>Bacillati</taxon>
        <taxon>Actinomycetota</taxon>
        <taxon>Actinomycetes</taxon>
        <taxon>Streptosporangiales</taxon>
        <taxon>Streptosporangiaceae</taxon>
        <taxon>Nonomuraea</taxon>
    </lineage>
</organism>
<feature type="transmembrane region" description="Helical" evidence="1">
    <location>
        <begin position="54"/>
        <end position="76"/>
    </location>
</feature>
<comment type="caution">
    <text evidence="2">The sequence shown here is derived from an EMBL/GenBank/DDBJ whole genome shotgun (WGS) entry which is preliminary data.</text>
</comment>
<evidence type="ECO:0000313" key="2">
    <source>
        <dbReference type="EMBL" id="MBB5777477.1"/>
    </source>
</evidence>
<protein>
    <submittedName>
        <fullName evidence="2">ABC-2 type transport system permease protein</fullName>
    </submittedName>
</protein>